<gene>
    <name evidence="9" type="primary">rnf10_1</name>
    <name evidence="9" type="ORF">g.116621</name>
</gene>
<dbReference type="GO" id="GO:0008270">
    <property type="term" value="F:zinc ion binding"/>
    <property type="evidence" value="ECO:0007669"/>
    <property type="project" value="UniProtKB-KW"/>
</dbReference>
<dbReference type="GO" id="GO:0045944">
    <property type="term" value="P:positive regulation of transcription by RNA polymerase II"/>
    <property type="evidence" value="ECO:0007669"/>
    <property type="project" value="TreeGrafter"/>
</dbReference>
<dbReference type="InterPro" id="IPR013083">
    <property type="entry name" value="Znf_RING/FYVE/PHD"/>
</dbReference>
<keyword evidence="3" id="KW-0479">Metal-binding</keyword>
<dbReference type="InterPro" id="IPR001841">
    <property type="entry name" value="Znf_RING"/>
</dbReference>
<dbReference type="InterPro" id="IPR018957">
    <property type="entry name" value="Znf_C3HC4_RING-type"/>
</dbReference>
<protein>
    <submittedName>
        <fullName evidence="9">RING finger protein 10</fullName>
    </submittedName>
</protein>
<keyword evidence="5" id="KW-0862">Zinc</keyword>
<dbReference type="InterPro" id="IPR017907">
    <property type="entry name" value="Znf_RING_CS"/>
</dbReference>
<keyword evidence="4 6" id="KW-0863">Zinc-finger</keyword>
<dbReference type="PANTHER" id="PTHR12983">
    <property type="entry name" value="RING FINGER 10 FAMILY MEMBER"/>
    <property type="match status" value="1"/>
</dbReference>
<dbReference type="GO" id="GO:0005737">
    <property type="term" value="C:cytoplasm"/>
    <property type="evidence" value="ECO:0007669"/>
    <property type="project" value="UniProtKB-SubCell"/>
</dbReference>
<dbReference type="GO" id="GO:0000976">
    <property type="term" value="F:transcription cis-regulatory region binding"/>
    <property type="evidence" value="ECO:0007669"/>
    <property type="project" value="TreeGrafter"/>
</dbReference>
<accession>A0A1D1Y288</accession>
<keyword evidence="2" id="KW-0963">Cytoplasm</keyword>
<feature type="region of interest" description="Disordered" evidence="7">
    <location>
        <begin position="1"/>
        <end position="73"/>
    </location>
</feature>
<dbReference type="InterPro" id="IPR039739">
    <property type="entry name" value="MAG2/RNF10"/>
</dbReference>
<dbReference type="PROSITE" id="PS00518">
    <property type="entry name" value="ZF_RING_1"/>
    <property type="match status" value="1"/>
</dbReference>
<feature type="compositionally biased region" description="Basic and acidic residues" evidence="7">
    <location>
        <begin position="147"/>
        <end position="158"/>
    </location>
</feature>
<feature type="region of interest" description="Disordered" evidence="7">
    <location>
        <begin position="131"/>
        <end position="163"/>
    </location>
</feature>
<comment type="subcellular location">
    <subcellularLocation>
        <location evidence="1">Cytoplasm</location>
    </subcellularLocation>
</comment>
<reference evidence="9" key="1">
    <citation type="submission" date="2015-07" db="EMBL/GenBank/DDBJ databases">
        <title>Transcriptome Assembly of Anthurium amnicola.</title>
        <authorList>
            <person name="Suzuki J."/>
        </authorList>
    </citation>
    <scope>NUCLEOTIDE SEQUENCE</scope>
</reference>
<feature type="region of interest" description="Disordered" evidence="7">
    <location>
        <begin position="762"/>
        <end position="800"/>
    </location>
</feature>
<dbReference type="PANTHER" id="PTHR12983:SF9">
    <property type="entry name" value="E3 UBIQUITIN-PROTEIN LIGASE RNF10"/>
    <property type="match status" value="1"/>
</dbReference>
<dbReference type="SMART" id="SM00184">
    <property type="entry name" value="RING"/>
    <property type="match status" value="1"/>
</dbReference>
<name>A0A1D1Y288_9ARAE</name>
<dbReference type="EMBL" id="GDJX01019173">
    <property type="protein sequence ID" value="JAT48763.1"/>
    <property type="molecule type" value="Transcribed_RNA"/>
</dbReference>
<evidence type="ECO:0000313" key="9">
    <source>
        <dbReference type="EMBL" id="JAT48763.1"/>
    </source>
</evidence>
<evidence type="ECO:0000256" key="2">
    <source>
        <dbReference type="ARBA" id="ARBA00022490"/>
    </source>
</evidence>
<organism evidence="9">
    <name type="scientific">Anthurium amnicola</name>
    <dbReference type="NCBI Taxonomy" id="1678845"/>
    <lineage>
        <taxon>Eukaryota</taxon>
        <taxon>Viridiplantae</taxon>
        <taxon>Streptophyta</taxon>
        <taxon>Embryophyta</taxon>
        <taxon>Tracheophyta</taxon>
        <taxon>Spermatophyta</taxon>
        <taxon>Magnoliopsida</taxon>
        <taxon>Liliopsida</taxon>
        <taxon>Araceae</taxon>
        <taxon>Pothoideae</taxon>
        <taxon>Potheae</taxon>
        <taxon>Anthurium</taxon>
    </lineage>
</organism>
<dbReference type="Pfam" id="PF00097">
    <property type="entry name" value="zf-C3HC4"/>
    <property type="match status" value="1"/>
</dbReference>
<sequence length="800" mass="88103">ALSPRDAPRPFSQSSSPLHRRPFMSISPTDGQGSDSSPSQAPPPIPSSRHGAPQGPRGSPGLEAGRPGSPAVGSARIVVSESVAVPAAGEPDVVASASRGKFDDSAQKLTELRTQGVKKVLTGQCSSINAEWQSSNEGRGSSQNGYDQRRSTQLREKQTSPVYAQSDHLEIPNNLHNNVIQSVGRRNQVISGNHLLNFHFDPISRPQLRVSPPKRQQKIRPYNKDLFLQANYKFFVLDTGNYVVGSMDPDKMLQWEDVVCVRYSTPFHVQCPICLESPMSAQITSCGHIYCFPCILRYLLMGEEDHQGDYWKKCPLCFMMISVKDLYTVDIDNVKQYNVGDHAYFTLLTRPKDSSVPSQRNNQRLGSVPCGSDSICDSFSKFTLTSDVELSVREARKDLNDWLSKAEWGLVDDLEKLPYVCAALEQLDQRMKNWAEHCSFSCNIPLTSACPSSTVLSSIADKIQPHVSPAIVNAEQMHSKGSKSRARGQFIAQEDVSNTSEIEGEAQHLPLSHAPEHSKSPEKLLTEDGGKALQKHSFGGKDANERDSYFFYQAIDGQHLILHPLNMKCLLRHYKSYESLPERIDGQIIQLETVTQSEAARKRYRFLSHFSLTTTFQLCEVDLSDILSADALSPFIDEIKNREKQRKRLANKEQEEKARAEVAELHARPIPYDYKHSSCSTAAFSLDDFQALGNSVAPSTSPPVVGERKLFSDVTRLGFASGHDSPALRGDSSGDVCSNTEIAGGTSSLMGQSMTTSSFASVMSASKATSPREASKVDGLGKKGKKPARVLLSTAGGRRY</sequence>
<evidence type="ECO:0000259" key="8">
    <source>
        <dbReference type="PROSITE" id="PS50089"/>
    </source>
</evidence>
<dbReference type="CDD" id="cd16536">
    <property type="entry name" value="RING-HC_RNF10"/>
    <property type="match status" value="1"/>
</dbReference>
<evidence type="ECO:0000256" key="4">
    <source>
        <dbReference type="ARBA" id="ARBA00022771"/>
    </source>
</evidence>
<dbReference type="SUPFAM" id="SSF57850">
    <property type="entry name" value="RING/U-box"/>
    <property type="match status" value="1"/>
</dbReference>
<proteinExistence type="predicted"/>
<evidence type="ECO:0000256" key="1">
    <source>
        <dbReference type="ARBA" id="ARBA00004496"/>
    </source>
</evidence>
<evidence type="ECO:0000256" key="3">
    <source>
        <dbReference type="ARBA" id="ARBA00022723"/>
    </source>
</evidence>
<feature type="domain" description="RING-type" evidence="8">
    <location>
        <begin position="271"/>
        <end position="317"/>
    </location>
</feature>
<evidence type="ECO:0000256" key="6">
    <source>
        <dbReference type="PROSITE-ProRule" id="PRU00175"/>
    </source>
</evidence>
<feature type="compositionally biased region" description="Low complexity" evidence="7">
    <location>
        <begin position="27"/>
        <end position="39"/>
    </location>
</feature>
<dbReference type="AlphaFoldDB" id="A0A1D1Y288"/>
<evidence type="ECO:0000256" key="7">
    <source>
        <dbReference type="SAM" id="MobiDB-lite"/>
    </source>
</evidence>
<evidence type="ECO:0000256" key="5">
    <source>
        <dbReference type="ARBA" id="ARBA00022833"/>
    </source>
</evidence>
<dbReference type="PROSITE" id="PS50089">
    <property type="entry name" value="ZF_RING_2"/>
    <property type="match status" value="1"/>
</dbReference>
<feature type="non-terminal residue" evidence="9">
    <location>
        <position position="1"/>
    </location>
</feature>
<feature type="compositionally biased region" description="Polar residues" evidence="7">
    <location>
        <begin position="131"/>
        <end position="146"/>
    </location>
</feature>
<dbReference type="Gene3D" id="3.30.40.10">
    <property type="entry name" value="Zinc/RING finger domain, C3HC4 (zinc finger)"/>
    <property type="match status" value="1"/>
</dbReference>